<keyword evidence="12" id="KW-1185">Reference proteome</keyword>
<keyword evidence="8" id="KW-0333">Golgi apparatus</keyword>
<evidence type="ECO:0000313" key="11">
    <source>
        <dbReference type="EMBL" id="CDW74623.1"/>
    </source>
</evidence>
<comment type="subcellular location">
    <subcellularLocation>
        <location evidence="2">Cytoplasmic vesicle</location>
        <location evidence="2">COPI-coated vesicle membrane</location>
        <topology evidence="2">Peripheral membrane protein</topology>
        <orientation evidence="2">Cytoplasmic side</orientation>
    </subcellularLocation>
    <subcellularLocation>
        <location evidence="1">Golgi apparatus membrane</location>
        <topology evidence="1">Peripheral membrane protein</topology>
        <orientation evidence="1">Cytoplasmic side</orientation>
    </subcellularLocation>
</comment>
<dbReference type="Gene3D" id="1.25.40.10">
    <property type="entry name" value="Tetratricopeptide repeat domain"/>
    <property type="match status" value="1"/>
</dbReference>
<dbReference type="InParanoid" id="A0A077ZZG5"/>
<keyword evidence="4" id="KW-0813">Transport</keyword>
<comment type="similarity">
    <text evidence="3">Belongs to the COPE family.</text>
</comment>
<evidence type="ECO:0000313" key="12">
    <source>
        <dbReference type="Proteomes" id="UP000039865"/>
    </source>
</evidence>
<keyword evidence="9" id="KW-0472">Membrane</keyword>
<dbReference type="GO" id="GO:0030126">
    <property type="term" value="C:COPI vesicle coat"/>
    <property type="evidence" value="ECO:0007669"/>
    <property type="project" value="TreeGrafter"/>
</dbReference>
<dbReference type="GO" id="GO:0006891">
    <property type="term" value="P:intra-Golgi vesicle-mediated transport"/>
    <property type="evidence" value="ECO:0007669"/>
    <property type="project" value="TreeGrafter"/>
</dbReference>
<dbReference type="PANTHER" id="PTHR10805:SF0">
    <property type="entry name" value="COATOMER SUBUNIT EPSILON"/>
    <property type="match status" value="1"/>
</dbReference>
<keyword evidence="7" id="KW-0653">Protein transport</keyword>
<evidence type="ECO:0000256" key="4">
    <source>
        <dbReference type="ARBA" id="ARBA00022448"/>
    </source>
</evidence>
<dbReference type="Pfam" id="PF04733">
    <property type="entry name" value="Coatomer_E"/>
    <property type="match status" value="1"/>
</dbReference>
<keyword evidence="5" id="KW-0963">Cytoplasm</keyword>
<dbReference type="EMBL" id="CCKQ01003506">
    <property type="protein sequence ID" value="CDW74623.1"/>
    <property type="molecule type" value="Genomic_DNA"/>
</dbReference>
<evidence type="ECO:0000256" key="3">
    <source>
        <dbReference type="ARBA" id="ARBA00008827"/>
    </source>
</evidence>
<dbReference type="OrthoDB" id="310217at2759"/>
<evidence type="ECO:0000256" key="10">
    <source>
        <dbReference type="ARBA" id="ARBA00023329"/>
    </source>
</evidence>
<dbReference type="GO" id="GO:0006888">
    <property type="term" value="P:endoplasmic reticulum to Golgi vesicle-mediated transport"/>
    <property type="evidence" value="ECO:0007669"/>
    <property type="project" value="TreeGrafter"/>
</dbReference>
<keyword evidence="6" id="KW-0931">ER-Golgi transport</keyword>
<dbReference type="GO" id="GO:0006890">
    <property type="term" value="P:retrograde vesicle-mediated transport, Golgi to endoplasmic reticulum"/>
    <property type="evidence" value="ECO:0007669"/>
    <property type="project" value="InterPro"/>
</dbReference>
<sequence length="271" mass="31408">MEDFDLLYMMKTPFYMGSFDKVLTEGETIEINEEDQRNIQLKNLLIVRALTSRNDFPQLKTFMQNLFNDPVQKGEVANYSLLVQYIAQKLVGYLRINRPDLGEQVLKSMKSLDEDNCLTTLAQCWLNLNQSGQNFNTDSLINILNELGEKYGYTTKTYNLLAISLLLKNDLDRALKIFESALNDLKLDTPEGEQKHLYVGNNDLASLLVNYIKCNTMKTGLGLGNEYFKTDELNKRLFIYVQKINQTMLPEFFEERKKADKMFDEALKQLN</sequence>
<dbReference type="GO" id="GO:0000139">
    <property type="term" value="C:Golgi membrane"/>
    <property type="evidence" value="ECO:0007669"/>
    <property type="project" value="UniProtKB-SubCell"/>
</dbReference>
<dbReference type="GO" id="GO:0005198">
    <property type="term" value="F:structural molecule activity"/>
    <property type="evidence" value="ECO:0007669"/>
    <property type="project" value="InterPro"/>
</dbReference>
<organism evidence="11 12">
    <name type="scientific">Stylonychia lemnae</name>
    <name type="common">Ciliate</name>
    <dbReference type="NCBI Taxonomy" id="5949"/>
    <lineage>
        <taxon>Eukaryota</taxon>
        <taxon>Sar</taxon>
        <taxon>Alveolata</taxon>
        <taxon>Ciliophora</taxon>
        <taxon>Intramacronucleata</taxon>
        <taxon>Spirotrichea</taxon>
        <taxon>Stichotrichia</taxon>
        <taxon>Sporadotrichida</taxon>
        <taxon>Oxytrichidae</taxon>
        <taxon>Stylonychinae</taxon>
        <taxon>Stylonychia</taxon>
    </lineage>
</organism>
<protein>
    <recommendedName>
        <fullName evidence="13">Coatomer subunit epsilon</fullName>
    </recommendedName>
</protein>
<reference evidence="11 12" key="1">
    <citation type="submission" date="2014-06" db="EMBL/GenBank/DDBJ databases">
        <authorList>
            <person name="Swart Estienne"/>
        </authorList>
    </citation>
    <scope>NUCLEOTIDE SEQUENCE [LARGE SCALE GENOMIC DNA]</scope>
    <source>
        <strain evidence="11 12">130c</strain>
    </source>
</reference>
<evidence type="ECO:0008006" key="13">
    <source>
        <dbReference type="Google" id="ProtNLM"/>
    </source>
</evidence>
<dbReference type="AlphaFoldDB" id="A0A077ZZG5"/>
<dbReference type="InterPro" id="IPR006822">
    <property type="entry name" value="Coatomer_esu"/>
</dbReference>
<proteinExistence type="inferred from homology"/>
<evidence type="ECO:0000256" key="8">
    <source>
        <dbReference type="ARBA" id="ARBA00023034"/>
    </source>
</evidence>
<dbReference type="Proteomes" id="UP000039865">
    <property type="component" value="Unassembled WGS sequence"/>
</dbReference>
<accession>A0A077ZZG5</accession>
<evidence type="ECO:0000256" key="5">
    <source>
        <dbReference type="ARBA" id="ARBA00022490"/>
    </source>
</evidence>
<dbReference type="GO" id="GO:0015031">
    <property type="term" value="P:protein transport"/>
    <property type="evidence" value="ECO:0007669"/>
    <property type="project" value="UniProtKB-KW"/>
</dbReference>
<dbReference type="InterPro" id="IPR011990">
    <property type="entry name" value="TPR-like_helical_dom_sf"/>
</dbReference>
<dbReference type="PANTHER" id="PTHR10805">
    <property type="entry name" value="COATOMER SUBUNIT EPSILON"/>
    <property type="match status" value="1"/>
</dbReference>
<name>A0A077ZZG5_STYLE</name>
<evidence type="ECO:0000256" key="9">
    <source>
        <dbReference type="ARBA" id="ARBA00023136"/>
    </source>
</evidence>
<evidence type="ECO:0000256" key="7">
    <source>
        <dbReference type="ARBA" id="ARBA00022927"/>
    </source>
</evidence>
<evidence type="ECO:0000256" key="2">
    <source>
        <dbReference type="ARBA" id="ARBA00004347"/>
    </source>
</evidence>
<evidence type="ECO:0000256" key="1">
    <source>
        <dbReference type="ARBA" id="ARBA00004255"/>
    </source>
</evidence>
<evidence type="ECO:0000256" key="6">
    <source>
        <dbReference type="ARBA" id="ARBA00022892"/>
    </source>
</evidence>
<keyword evidence="10" id="KW-0968">Cytoplasmic vesicle</keyword>
<gene>
    <name evidence="11" type="primary">Contig15097.g743</name>
    <name evidence="11" type="ORF">STYLEM_3604</name>
</gene>